<accession>A0ABZ2BC27</accession>
<gene>
    <name evidence="1" type="ORF">RB548_19700</name>
</gene>
<dbReference type="Proteomes" id="UP001432360">
    <property type="component" value="Chromosome"/>
</dbReference>
<evidence type="ECO:0000313" key="2">
    <source>
        <dbReference type="Proteomes" id="UP001432360"/>
    </source>
</evidence>
<sequence>MDGAIGKLDAILKAVQLAYRQRIFPIPAGLVPSLQEIAVKPVEERQALKERRLELRREIDLAVVGYRTRDDLDRLPWAEIAKHGRAIERHAQAFRKLIDKDDTAGKWWARELSGLAVALEWVEAMVSHHLDSPEVERDSDQSARAWFVERLAHVFGKYFEGREEPFAVRDMKISRDDQGFYGPFVAFVLAVSKEAKIKKIRPATIYRIVQGK</sequence>
<name>A0ABZ2BC27_9HYPH</name>
<dbReference type="RefSeq" id="WP_331372880.1">
    <property type="nucleotide sequence ID" value="NZ_CP133148.1"/>
</dbReference>
<organism evidence="1 2">
    <name type="scientific">Sinorhizobium chiapasense</name>
    <dbReference type="NCBI Taxonomy" id="501572"/>
    <lineage>
        <taxon>Bacteria</taxon>
        <taxon>Pseudomonadati</taxon>
        <taxon>Pseudomonadota</taxon>
        <taxon>Alphaproteobacteria</taxon>
        <taxon>Hyphomicrobiales</taxon>
        <taxon>Rhizobiaceae</taxon>
        <taxon>Sinorhizobium/Ensifer group</taxon>
        <taxon>Sinorhizobium</taxon>
    </lineage>
</organism>
<proteinExistence type="predicted"/>
<protein>
    <submittedName>
        <fullName evidence="1">Uncharacterized protein</fullName>
    </submittedName>
</protein>
<dbReference type="EMBL" id="CP133148">
    <property type="protein sequence ID" value="WVT03670.1"/>
    <property type="molecule type" value="Genomic_DNA"/>
</dbReference>
<reference evidence="1" key="1">
    <citation type="submission" date="2023-08" db="EMBL/GenBank/DDBJ databases">
        <title>Complete genome sequence of Sinorhizobium chiapanecum ITTG S70 isolated from Acaciella angustissima nodules in Chiapas-Mexico.</title>
        <authorList>
            <person name="Rincon-Rosales R."/>
            <person name="Rogel M.A."/>
            <person name="Rincon-Medina C.I."/>
            <person name="Guerrero G."/>
            <person name="Manzano-Gomez L.A."/>
            <person name="Lopez-Lopez A."/>
            <person name="Rincon Molina F.A."/>
            <person name="Martinez-Romero E."/>
        </authorList>
    </citation>
    <scope>NUCLEOTIDE SEQUENCE</scope>
    <source>
        <strain evidence="1">ITTG S70</strain>
    </source>
</reference>
<evidence type="ECO:0000313" key="1">
    <source>
        <dbReference type="EMBL" id="WVT03670.1"/>
    </source>
</evidence>
<keyword evidence="2" id="KW-1185">Reference proteome</keyword>